<evidence type="ECO:0000259" key="1">
    <source>
        <dbReference type="Pfam" id="PF09588"/>
    </source>
</evidence>
<evidence type="ECO:0000313" key="2">
    <source>
        <dbReference type="EMBL" id="SDR77560.1"/>
    </source>
</evidence>
<dbReference type="eggNOG" id="COG5377">
    <property type="taxonomic scope" value="Bacteria"/>
</dbReference>
<sequence length="337" mass="38440">MQQHPTTVTPLPVTANRAEWLEQRRHGIGSSDASIIMGLSAWESPYTLWEQKTGRAPLDLPVDPATAELREWGNRLEPVIREAVADELNLNIVKTDDAWANTEHPWLRANLDGIVESQETIFEFKNTSAFNRAQWDDQIPDHAEIQVHHTGLVTGWTDAVVAGLVGGNHLSIHHITLNPNILEMMWEAEQKFWRLVETYTAPDVDWHQRTKDALVAEWRQTRNKGTHEVAEADARKWVEQYHAAHADEQAAKKRKTEASNNLLKLMAGHDQIATGDTIWAKTRRGRLDEKRLQAEKPDMFDSYTHQVPKLDTDRLKADHPDVYATYQTISVNPQKIA</sequence>
<keyword evidence="2" id="KW-0540">Nuclease</keyword>
<dbReference type="NCBIfam" id="TIGR03033">
    <property type="entry name" value="phage_rel_nuc"/>
    <property type="match status" value="1"/>
</dbReference>
<name>A0A1H1LT67_9CORY</name>
<organism evidence="2 3">
    <name type="scientific">Corynebacterium timonense</name>
    <dbReference type="NCBI Taxonomy" id="441500"/>
    <lineage>
        <taxon>Bacteria</taxon>
        <taxon>Bacillati</taxon>
        <taxon>Actinomycetota</taxon>
        <taxon>Actinomycetes</taxon>
        <taxon>Mycobacteriales</taxon>
        <taxon>Corynebacteriaceae</taxon>
        <taxon>Corynebacterium</taxon>
    </lineage>
</organism>
<dbReference type="Pfam" id="PF09588">
    <property type="entry name" value="YqaJ"/>
    <property type="match status" value="1"/>
</dbReference>
<dbReference type="InterPro" id="IPR011335">
    <property type="entry name" value="Restrct_endonuc-II-like"/>
</dbReference>
<protein>
    <submittedName>
        <fullName evidence="2">Putative phage-type endonuclease</fullName>
    </submittedName>
</protein>
<keyword evidence="2" id="KW-0378">Hydrolase</keyword>
<keyword evidence="3" id="KW-1185">Reference proteome</keyword>
<dbReference type="Proteomes" id="UP000182237">
    <property type="component" value="Chromosome I"/>
</dbReference>
<dbReference type="GO" id="GO:0004519">
    <property type="term" value="F:endonuclease activity"/>
    <property type="evidence" value="ECO:0007669"/>
    <property type="project" value="UniProtKB-KW"/>
</dbReference>
<dbReference type="AlphaFoldDB" id="A0A1H1LT67"/>
<proteinExistence type="predicted"/>
<dbReference type="InterPro" id="IPR019080">
    <property type="entry name" value="YqaJ_viral_recombinase"/>
</dbReference>
<accession>A0A1H1LT67</accession>
<dbReference type="InterPro" id="IPR011604">
    <property type="entry name" value="PDDEXK-like_dom_sf"/>
</dbReference>
<dbReference type="STRING" id="1203190.GCA_000312345_00446"/>
<keyword evidence="2" id="KW-0255">Endonuclease</keyword>
<dbReference type="EMBL" id="LT629765">
    <property type="protein sequence ID" value="SDR77560.1"/>
    <property type="molecule type" value="Genomic_DNA"/>
</dbReference>
<dbReference type="InterPro" id="IPR017482">
    <property type="entry name" value="Lambda-type_endonuclease"/>
</dbReference>
<evidence type="ECO:0000313" key="3">
    <source>
        <dbReference type="Proteomes" id="UP000182237"/>
    </source>
</evidence>
<feature type="domain" description="YqaJ viral recombinase" evidence="1">
    <location>
        <begin position="19"/>
        <end position="155"/>
    </location>
</feature>
<reference evidence="2 3" key="1">
    <citation type="submission" date="2016-10" db="EMBL/GenBank/DDBJ databases">
        <authorList>
            <person name="de Groot N.N."/>
        </authorList>
    </citation>
    <scope>NUCLEOTIDE SEQUENCE [LARGE SCALE GENOMIC DNA]</scope>
    <source>
        <strain evidence="2 3">DSM 45434</strain>
    </source>
</reference>
<dbReference type="OrthoDB" id="3197230at2"/>
<dbReference type="Gene3D" id="3.90.320.10">
    <property type="match status" value="1"/>
</dbReference>
<dbReference type="SUPFAM" id="SSF52980">
    <property type="entry name" value="Restriction endonuclease-like"/>
    <property type="match status" value="1"/>
</dbReference>
<gene>
    <name evidence="2" type="ORF">SAMN04488539_0323</name>
</gene>